<evidence type="ECO:0000256" key="4">
    <source>
        <dbReference type="ARBA" id="ARBA00022801"/>
    </source>
</evidence>
<keyword evidence="2" id="KW-0645">Protease</keyword>
<dbReference type="GO" id="GO:0008237">
    <property type="term" value="F:metallopeptidase activity"/>
    <property type="evidence" value="ECO:0007669"/>
    <property type="project" value="UniProtKB-KW"/>
</dbReference>
<keyword evidence="3" id="KW-0479">Metal-binding</keyword>
<accession>A0A8J4GE98</accession>
<protein>
    <recommendedName>
        <fullName evidence="7">Peptidase M24 domain-containing protein</fullName>
    </recommendedName>
</protein>
<keyword evidence="4" id="KW-0378">Hydrolase</keyword>
<dbReference type="PANTHER" id="PTHR48480:SF2">
    <property type="entry name" value="PEPTIDASE D"/>
    <property type="match status" value="1"/>
</dbReference>
<evidence type="ECO:0000256" key="6">
    <source>
        <dbReference type="ARBA" id="ARBA00023211"/>
    </source>
</evidence>
<dbReference type="Gene3D" id="3.90.230.10">
    <property type="entry name" value="Creatinase/methionine aminopeptidase superfamily"/>
    <property type="match status" value="1"/>
</dbReference>
<sequence length="195" mass="20853">MAHGKFTPQQRVVYEAVLSAQRAVEAAMKPGTAWPDMHELAYRCILEGLMAAGVVTGGSVQELIAADIGALFMPHGLGHFLGLNTHDVGGYPLGAPPRSAKPGFRSLRTARVLQPGMVITVEPGCYFNPALLLPALEEPAQAKYLVREAVMSYMAVGGVRLEDNVLVTETGIERLTHVPRSPDEVEAVMAGAPWP</sequence>
<evidence type="ECO:0000256" key="5">
    <source>
        <dbReference type="ARBA" id="ARBA00023049"/>
    </source>
</evidence>
<dbReference type="SUPFAM" id="SSF55920">
    <property type="entry name" value="Creatinase/aminopeptidase"/>
    <property type="match status" value="1"/>
</dbReference>
<reference evidence="8" key="1">
    <citation type="journal article" date="2021" name="Proc. Natl. Acad. Sci. U.S.A.">
        <title>Three genomes in the algal genus Volvox reveal the fate of a haploid sex-determining region after a transition to homothallism.</title>
        <authorList>
            <person name="Yamamoto K."/>
            <person name="Hamaji T."/>
            <person name="Kawai-Toyooka H."/>
            <person name="Matsuzaki R."/>
            <person name="Takahashi F."/>
            <person name="Nishimura Y."/>
            <person name="Kawachi M."/>
            <person name="Noguchi H."/>
            <person name="Minakuchi Y."/>
            <person name="Umen J.G."/>
            <person name="Toyoda A."/>
            <person name="Nozaki H."/>
        </authorList>
    </citation>
    <scope>NUCLEOTIDE SEQUENCE</scope>
    <source>
        <strain evidence="8">NIES-3785</strain>
    </source>
</reference>
<evidence type="ECO:0000313" key="9">
    <source>
        <dbReference type="Proteomes" id="UP000722791"/>
    </source>
</evidence>
<dbReference type="InterPro" id="IPR000994">
    <property type="entry name" value="Pept_M24"/>
</dbReference>
<evidence type="ECO:0000256" key="2">
    <source>
        <dbReference type="ARBA" id="ARBA00022670"/>
    </source>
</evidence>
<dbReference type="InterPro" id="IPR052433">
    <property type="entry name" value="X-Pro_dipept-like"/>
</dbReference>
<evidence type="ECO:0000256" key="1">
    <source>
        <dbReference type="ARBA" id="ARBA00001936"/>
    </source>
</evidence>
<evidence type="ECO:0000256" key="3">
    <source>
        <dbReference type="ARBA" id="ARBA00022723"/>
    </source>
</evidence>
<dbReference type="GO" id="GO:0046872">
    <property type="term" value="F:metal ion binding"/>
    <property type="evidence" value="ECO:0007669"/>
    <property type="project" value="UniProtKB-KW"/>
</dbReference>
<gene>
    <name evidence="8" type="ORF">Vretimale_9601</name>
</gene>
<dbReference type="GO" id="GO:0006508">
    <property type="term" value="P:proteolysis"/>
    <property type="evidence" value="ECO:0007669"/>
    <property type="project" value="UniProtKB-KW"/>
</dbReference>
<evidence type="ECO:0000259" key="7">
    <source>
        <dbReference type="Pfam" id="PF00557"/>
    </source>
</evidence>
<organism evidence="8 9">
    <name type="scientific">Volvox reticuliferus</name>
    <dbReference type="NCBI Taxonomy" id="1737510"/>
    <lineage>
        <taxon>Eukaryota</taxon>
        <taxon>Viridiplantae</taxon>
        <taxon>Chlorophyta</taxon>
        <taxon>core chlorophytes</taxon>
        <taxon>Chlorophyceae</taxon>
        <taxon>CS clade</taxon>
        <taxon>Chlamydomonadales</taxon>
        <taxon>Volvocaceae</taxon>
        <taxon>Volvox</taxon>
    </lineage>
</organism>
<dbReference type="AlphaFoldDB" id="A0A8J4GE98"/>
<dbReference type="EMBL" id="BNCQ01000018">
    <property type="protein sequence ID" value="GIM05158.1"/>
    <property type="molecule type" value="Genomic_DNA"/>
</dbReference>
<dbReference type="Proteomes" id="UP000722791">
    <property type="component" value="Unassembled WGS sequence"/>
</dbReference>
<dbReference type="InterPro" id="IPR036005">
    <property type="entry name" value="Creatinase/aminopeptidase-like"/>
</dbReference>
<keyword evidence="5" id="KW-0482">Metalloprotease</keyword>
<evidence type="ECO:0000313" key="8">
    <source>
        <dbReference type="EMBL" id="GIM05158.1"/>
    </source>
</evidence>
<name>A0A8J4GE98_9CHLO</name>
<comment type="cofactor">
    <cofactor evidence="1">
        <name>Mn(2+)</name>
        <dbReference type="ChEBI" id="CHEBI:29035"/>
    </cofactor>
</comment>
<dbReference type="PANTHER" id="PTHR48480">
    <property type="match status" value="1"/>
</dbReference>
<keyword evidence="6" id="KW-0464">Manganese</keyword>
<comment type="caution">
    <text evidence="8">The sequence shown here is derived from an EMBL/GenBank/DDBJ whole genome shotgun (WGS) entry which is preliminary data.</text>
</comment>
<proteinExistence type="predicted"/>
<feature type="domain" description="Peptidase M24" evidence="7">
    <location>
        <begin position="3"/>
        <end position="169"/>
    </location>
</feature>
<dbReference type="Pfam" id="PF00557">
    <property type="entry name" value="Peptidase_M24"/>
    <property type="match status" value="1"/>
</dbReference>